<reference evidence="2 3" key="1">
    <citation type="submission" date="2020-07" db="EMBL/GenBank/DDBJ databases">
        <title>Transfer of Campylobacter canadensis to the novel genus Avispirillum gen. nov., that also includes two novel species recovered from migratory waterfowl: Avispirillum anseris sp. nov. and Avispirillum brantae sp. nov.</title>
        <authorList>
            <person name="Miller W.G."/>
            <person name="Chapman M.H."/>
            <person name="Yee E."/>
            <person name="Inglis G.D."/>
        </authorList>
    </citation>
    <scope>NUCLEOTIDE SEQUENCE [LARGE SCALE GENOMIC DNA]</scope>
    <source>
        <strain evidence="2 3">L283</strain>
    </source>
</reference>
<dbReference type="RefSeq" id="WP_172232222.1">
    <property type="nucleotide sequence ID" value="NZ_CP035946.1"/>
</dbReference>
<dbReference type="Proteomes" id="UP000786183">
    <property type="component" value="Unassembled WGS sequence"/>
</dbReference>
<dbReference type="InterPro" id="IPR012336">
    <property type="entry name" value="Thioredoxin-like_fold"/>
</dbReference>
<dbReference type="InterPro" id="IPR013766">
    <property type="entry name" value="Thioredoxin_domain"/>
</dbReference>
<organism evidence="2 3">
    <name type="scientific">Campylobacter canadensis</name>
    <dbReference type="NCBI Taxonomy" id="449520"/>
    <lineage>
        <taxon>Bacteria</taxon>
        <taxon>Pseudomonadati</taxon>
        <taxon>Campylobacterota</taxon>
        <taxon>Epsilonproteobacteria</taxon>
        <taxon>Campylobacterales</taxon>
        <taxon>Campylobacteraceae</taxon>
        <taxon>Campylobacter</taxon>
    </lineage>
</organism>
<dbReference type="Pfam" id="PF13905">
    <property type="entry name" value="Thioredoxin_8"/>
    <property type="match status" value="1"/>
</dbReference>
<dbReference type="SUPFAM" id="SSF52833">
    <property type="entry name" value="Thioredoxin-like"/>
    <property type="match status" value="1"/>
</dbReference>
<keyword evidence="3" id="KW-1185">Reference proteome</keyword>
<sequence>MNFKTIFFAIFIIFFISCGDNENKENNTNNQQEQKESNADNFNKFSTISLQFSNSSIGLGLKRTNENNKNLEFINNDNRAIMFIFFTTWCIPCKAEIPHLNNLYQKYKDKIRFIGILLEDKSDKELKEFIESNNINYEIANSDANYLFVKSIDGVSGIPYMMLYNNKGKNINNYLGAVYEEMLDIDIQKVIQ</sequence>
<dbReference type="PANTHER" id="PTHR42852:SF13">
    <property type="entry name" value="PROTEIN DIPZ"/>
    <property type="match status" value="1"/>
</dbReference>
<name>A0ABS7WPV3_9BACT</name>
<dbReference type="CDD" id="cd02966">
    <property type="entry name" value="TlpA_like_family"/>
    <property type="match status" value="1"/>
</dbReference>
<dbReference type="InterPro" id="IPR036249">
    <property type="entry name" value="Thioredoxin-like_sf"/>
</dbReference>
<dbReference type="InterPro" id="IPR050553">
    <property type="entry name" value="Thioredoxin_ResA/DsbE_sf"/>
</dbReference>
<dbReference type="PANTHER" id="PTHR42852">
    <property type="entry name" value="THIOL:DISULFIDE INTERCHANGE PROTEIN DSBE"/>
    <property type="match status" value="1"/>
</dbReference>
<dbReference type="Gene3D" id="3.40.30.10">
    <property type="entry name" value="Glutaredoxin"/>
    <property type="match status" value="1"/>
</dbReference>
<feature type="domain" description="Thioredoxin" evidence="1">
    <location>
        <begin position="39"/>
        <end position="192"/>
    </location>
</feature>
<proteinExistence type="predicted"/>
<evidence type="ECO:0000259" key="1">
    <source>
        <dbReference type="PROSITE" id="PS51352"/>
    </source>
</evidence>
<dbReference type="PROSITE" id="PS51352">
    <property type="entry name" value="THIOREDOXIN_2"/>
    <property type="match status" value="1"/>
</dbReference>
<accession>A0ABS7WPV3</accession>
<protein>
    <submittedName>
        <fullName evidence="2">TlpA family protein disulfide reductase</fullName>
    </submittedName>
</protein>
<dbReference type="PROSITE" id="PS51257">
    <property type="entry name" value="PROKAR_LIPOPROTEIN"/>
    <property type="match status" value="1"/>
</dbReference>
<evidence type="ECO:0000313" key="2">
    <source>
        <dbReference type="EMBL" id="MBZ7986548.1"/>
    </source>
</evidence>
<gene>
    <name evidence="2" type="ORF">AVCANL283_00280</name>
</gene>
<comment type="caution">
    <text evidence="2">The sequence shown here is derived from an EMBL/GenBank/DDBJ whole genome shotgun (WGS) entry which is preliminary data.</text>
</comment>
<evidence type="ECO:0000313" key="3">
    <source>
        <dbReference type="Proteomes" id="UP000786183"/>
    </source>
</evidence>
<dbReference type="EMBL" id="JACGBB010000001">
    <property type="protein sequence ID" value="MBZ7986548.1"/>
    <property type="molecule type" value="Genomic_DNA"/>
</dbReference>